<evidence type="ECO:0000313" key="2">
    <source>
        <dbReference type="EMBL" id="KAA2379569.1"/>
    </source>
</evidence>
<gene>
    <name evidence="2" type="ORF">F2Y10_05225</name>
</gene>
<organism evidence="2 3">
    <name type="scientific">Alistipes onderdonkii</name>
    <dbReference type="NCBI Taxonomy" id="328813"/>
    <lineage>
        <taxon>Bacteria</taxon>
        <taxon>Pseudomonadati</taxon>
        <taxon>Bacteroidota</taxon>
        <taxon>Bacteroidia</taxon>
        <taxon>Bacteroidales</taxon>
        <taxon>Rikenellaceae</taxon>
        <taxon>Alistipes</taxon>
    </lineage>
</organism>
<dbReference type="EMBL" id="VVXH01000004">
    <property type="protein sequence ID" value="KAA2379569.1"/>
    <property type="molecule type" value="Genomic_DNA"/>
</dbReference>
<name>A0A5B3H478_9BACT</name>
<protein>
    <submittedName>
        <fullName evidence="2">Nucleotidyltransferase domain-containing protein</fullName>
    </submittedName>
</protein>
<feature type="region of interest" description="Disordered" evidence="1">
    <location>
        <begin position="1"/>
        <end position="68"/>
    </location>
</feature>
<proteinExistence type="predicted"/>
<feature type="compositionally biased region" description="Low complexity" evidence="1">
    <location>
        <begin position="7"/>
        <end position="23"/>
    </location>
</feature>
<dbReference type="Proteomes" id="UP000322940">
    <property type="component" value="Unassembled WGS sequence"/>
</dbReference>
<reference evidence="2 3" key="1">
    <citation type="journal article" date="2019" name="Nat. Med.">
        <title>A library of human gut bacterial isolates paired with longitudinal multiomics data enables mechanistic microbiome research.</title>
        <authorList>
            <person name="Poyet M."/>
            <person name="Groussin M."/>
            <person name="Gibbons S.M."/>
            <person name="Avila-Pacheco J."/>
            <person name="Jiang X."/>
            <person name="Kearney S.M."/>
            <person name="Perrotta A.R."/>
            <person name="Berdy B."/>
            <person name="Zhao S."/>
            <person name="Lieberman T.D."/>
            <person name="Swanson P.K."/>
            <person name="Smith M."/>
            <person name="Roesemann S."/>
            <person name="Alexander J.E."/>
            <person name="Rich S.A."/>
            <person name="Livny J."/>
            <person name="Vlamakis H."/>
            <person name="Clish C."/>
            <person name="Bullock K."/>
            <person name="Deik A."/>
            <person name="Scott J."/>
            <person name="Pierce K.A."/>
            <person name="Xavier R.J."/>
            <person name="Alm E.J."/>
        </authorList>
    </citation>
    <scope>NUCLEOTIDE SEQUENCE [LARGE SCALE GENOMIC DNA]</scope>
    <source>
        <strain evidence="2 3">BIOML-A266</strain>
    </source>
</reference>
<keyword evidence="2" id="KW-0808">Transferase</keyword>
<feature type="compositionally biased region" description="Pro residues" evidence="1">
    <location>
        <begin position="51"/>
        <end position="61"/>
    </location>
</feature>
<feature type="compositionally biased region" description="Low complexity" evidence="1">
    <location>
        <begin position="34"/>
        <end position="50"/>
    </location>
</feature>
<accession>A0A5B3H478</accession>
<dbReference type="GO" id="GO:0016740">
    <property type="term" value="F:transferase activity"/>
    <property type="evidence" value="ECO:0007669"/>
    <property type="project" value="UniProtKB-KW"/>
</dbReference>
<evidence type="ECO:0000313" key="3">
    <source>
        <dbReference type="Proteomes" id="UP000322940"/>
    </source>
</evidence>
<sequence length="338" mass="39049">METNQNPAQEQPVQPMVPQTTQAAQQPDIEQIVAPAMEPAQPAAQSAAQPAPAPQPQPQPGRPDELLYDPDETAQMIRHLTDGYFDPEYVLLFGKLAGGTPHSDAVAYDLLIVVRETPEYDWIRAKRILRYRMPYRHRKVTYINPYILPLNYVESHRTPFLYFAHAEGELLHCSDHYLFRRPKHPIDFAKAYADAKFHFDTFRTLGNDLLEQAQDAFAGGRNVRLAAQFSAQAIVYFYHTLYYVYHGMEFDIHDPVVMHDRMRMLSTKLMLVFDDNHIENIFTLPCLKQVLLKTPYSAEFYMAPQELEMHMGRVQKAAEIIENYCGLRLELYKELGTQ</sequence>
<dbReference type="RefSeq" id="WP_130064789.1">
    <property type="nucleotide sequence ID" value="NZ_JAHOND010000002.1"/>
</dbReference>
<comment type="caution">
    <text evidence="2">The sequence shown here is derived from an EMBL/GenBank/DDBJ whole genome shotgun (WGS) entry which is preliminary data.</text>
</comment>
<evidence type="ECO:0000256" key="1">
    <source>
        <dbReference type="SAM" id="MobiDB-lite"/>
    </source>
</evidence>
<dbReference type="Gene3D" id="1.20.120.330">
    <property type="entry name" value="Nucleotidyltransferases domain 2"/>
    <property type="match status" value="1"/>
</dbReference>
<dbReference type="AlphaFoldDB" id="A0A5B3H478"/>